<dbReference type="FunFam" id="4.10.410.10:FF:000020">
    <property type="entry name" value="Collagen, type VI, alpha 3"/>
    <property type="match status" value="1"/>
</dbReference>
<dbReference type="InterPro" id="IPR036880">
    <property type="entry name" value="Kunitz_BPTI_sf"/>
</dbReference>
<dbReference type="AlphaFoldDB" id="V4APS6"/>
<dbReference type="InterPro" id="IPR002223">
    <property type="entry name" value="Kunitz_BPTI"/>
</dbReference>
<dbReference type="PANTHER" id="PTHR10083:SF374">
    <property type="entry name" value="BPTI_KUNITZ INHIBITOR DOMAIN-CONTAINING PROTEIN"/>
    <property type="match status" value="1"/>
</dbReference>
<gene>
    <name evidence="3" type="ORF">LOTGIDRAFT_149054</name>
</gene>
<dbReference type="OrthoDB" id="5950222at2759"/>
<feature type="domain" description="BPTI/Kunitz inhibitor" evidence="2">
    <location>
        <begin position="1"/>
        <end position="43"/>
    </location>
</feature>
<dbReference type="PRINTS" id="PR00759">
    <property type="entry name" value="BASICPTASE"/>
</dbReference>
<keyword evidence="4" id="KW-1185">Reference proteome</keyword>
<protein>
    <recommendedName>
        <fullName evidence="2">BPTI/Kunitz inhibitor domain-containing protein</fullName>
    </recommendedName>
</protein>
<sequence length="55" mass="6690">MCGNWTIHWYYNAESRRCQRFYYGGCDGNRNRFDSQVECRSRCAYNQIDRRPQGT</sequence>
<evidence type="ECO:0000259" key="2">
    <source>
        <dbReference type="PROSITE" id="PS50279"/>
    </source>
</evidence>
<evidence type="ECO:0000313" key="4">
    <source>
        <dbReference type="Proteomes" id="UP000030746"/>
    </source>
</evidence>
<dbReference type="RefSeq" id="XP_009050100.1">
    <property type="nucleotide sequence ID" value="XM_009051852.1"/>
</dbReference>
<dbReference type="GeneID" id="20235470"/>
<name>V4APS6_LOTGI</name>
<organism evidence="3 4">
    <name type="scientific">Lottia gigantea</name>
    <name type="common">Giant owl limpet</name>
    <dbReference type="NCBI Taxonomy" id="225164"/>
    <lineage>
        <taxon>Eukaryota</taxon>
        <taxon>Metazoa</taxon>
        <taxon>Spiralia</taxon>
        <taxon>Lophotrochozoa</taxon>
        <taxon>Mollusca</taxon>
        <taxon>Gastropoda</taxon>
        <taxon>Patellogastropoda</taxon>
        <taxon>Lottioidea</taxon>
        <taxon>Lottiidae</taxon>
        <taxon>Lottia</taxon>
    </lineage>
</organism>
<dbReference type="PROSITE" id="PS00280">
    <property type="entry name" value="BPTI_KUNITZ_1"/>
    <property type="match status" value="1"/>
</dbReference>
<dbReference type="CTD" id="20235470"/>
<reference evidence="3 4" key="1">
    <citation type="journal article" date="2013" name="Nature">
        <title>Insights into bilaterian evolution from three spiralian genomes.</title>
        <authorList>
            <person name="Simakov O."/>
            <person name="Marletaz F."/>
            <person name="Cho S.J."/>
            <person name="Edsinger-Gonzales E."/>
            <person name="Havlak P."/>
            <person name="Hellsten U."/>
            <person name="Kuo D.H."/>
            <person name="Larsson T."/>
            <person name="Lv J."/>
            <person name="Arendt D."/>
            <person name="Savage R."/>
            <person name="Osoegawa K."/>
            <person name="de Jong P."/>
            <person name="Grimwood J."/>
            <person name="Chapman J.A."/>
            <person name="Shapiro H."/>
            <person name="Aerts A."/>
            <person name="Otillar R.P."/>
            <person name="Terry A.Y."/>
            <person name="Boore J.L."/>
            <person name="Grigoriev I.V."/>
            <person name="Lindberg D.R."/>
            <person name="Seaver E.C."/>
            <person name="Weisblat D.A."/>
            <person name="Putnam N.H."/>
            <person name="Rokhsar D.S."/>
        </authorList>
    </citation>
    <scope>NUCLEOTIDE SEQUENCE [LARGE SCALE GENOMIC DNA]</scope>
</reference>
<keyword evidence="1" id="KW-1015">Disulfide bond</keyword>
<dbReference type="Pfam" id="PF00014">
    <property type="entry name" value="Kunitz_BPTI"/>
    <property type="match status" value="1"/>
</dbReference>
<dbReference type="GO" id="GO:0004867">
    <property type="term" value="F:serine-type endopeptidase inhibitor activity"/>
    <property type="evidence" value="ECO:0007669"/>
    <property type="project" value="InterPro"/>
</dbReference>
<dbReference type="GO" id="GO:0005615">
    <property type="term" value="C:extracellular space"/>
    <property type="evidence" value="ECO:0007669"/>
    <property type="project" value="TreeGrafter"/>
</dbReference>
<dbReference type="OMA" id="YSSEQAC"/>
<dbReference type="EMBL" id="KB201065">
    <property type="protein sequence ID" value="ESO99212.1"/>
    <property type="molecule type" value="Genomic_DNA"/>
</dbReference>
<dbReference type="SMART" id="SM00131">
    <property type="entry name" value="KU"/>
    <property type="match status" value="1"/>
</dbReference>
<evidence type="ECO:0000313" key="3">
    <source>
        <dbReference type="EMBL" id="ESO99212.1"/>
    </source>
</evidence>
<dbReference type="InterPro" id="IPR020901">
    <property type="entry name" value="Prtase_inh_Kunz-CS"/>
</dbReference>
<dbReference type="SUPFAM" id="SSF57362">
    <property type="entry name" value="BPTI-like"/>
    <property type="match status" value="1"/>
</dbReference>
<dbReference type="KEGG" id="lgi:LOTGIDRAFT_149054"/>
<dbReference type="PANTHER" id="PTHR10083">
    <property type="entry name" value="KUNITZ-TYPE PROTEASE INHIBITOR-RELATED"/>
    <property type="match status" value="1"/>
</dbReference>
<proteinExistence type="predicted"/>
<dbReference type="Proteomes" id="UP000030746">
    <property type="component" value="Unassembled WGS sequence"/>
</dbReference>
<dbReference type="PROSITE" id="PS50279">
    <property type="entry name" value="BPTI_KUNITZ_2"/>
    <property type="match status" value="1"/>
</dbReference>
<dbReference type="Gene3D" id="4.10.410.10">
    <property type="entry name" value="Pancreatic trypsin inhibitor Kunitz domain"/>
    <property type="match status" value="1"/>
</dbReference>
<evidence type="ECO:0000256" key="1">
    <source>
        <dbReference type="ARBA" id="ARBA00023157"/>
    </source>
</evidence>
<dbReference type="InterPro" id="IPR050098">
    <property type="entry name" value="TFPI/VKTCI-like"/>
</dbReference>
<accession>V4APS6</accession>